<protein>
    <submittedName>
        <fullName evidence="1">Uncharacterized protein</fullName>
    </submittedName>
</protein>
<gene>
    <name evidence="1" type="ORF">LBW59_00350</name>
</gene>
<dbReference type="EMBL" id="JAIVFG010000001">
    <property type="protein sequence ID" value="MDB0569222.1"/>
    <property type="molecule type" value="Genomic_DNA"/>
</dbReference>
<accession>A0AAW5ZHH9</accession>
<organism evidence="1 2">
    <name type="scientific">Ralstonia solanacearum</name>
    <name type="common">Pseudomonas solanacearum</name>
    <dbReference type="NCBI Taxonomy" id="305"/>
    <lineage>
        <taxon>Bacteria</taxon>
        <taxon>Pseudomonadati</taxon>
        <taxon>Pseudomonadota</taxon>
        <taxon>Betaproteobacteria</taxon>
        <taxon>Burkholderiales</taxon>
        <taxon>Burkholderiaceae</taxon>
        <taxon>Ralstonia</taxon>
        <taxon>Ralstonia solanacearum species complex</taxon>
    </lineage>
</organism>
<dbReference type="AlphaFoldDB" id="A0AAW5ZHH9"/>
<dbReference type="Proteomes" id="UP001144050">
    <property type="component" value="Unassembled WGS sequence"/>
</dbReference>
<proteinExistence type="predicted"/>
<evidence type="ECO:0000313" key="1">
    <source>
        <dbReference type="EMBL" id="MDB0569222.1"/>
    </source>
</evidence>
<dbReference type="RefSeq" id="WP_197341443.1">
    <property type="nucleotide sequence ID" value="NZ_CDLW01000001.1"/>
</dbReference>
<reference evidence="1" key="1">
    <citation type="submission" date="2021-09" db="EMBL/GenBank/DDBJ databases">
        <title>Genomic analysis of Ralstonia spp.</title>
        <authorList>
            <person name="Aburjaile F."/>
            <person name="Ariute J.C."/>
            <person name="Pais A.K.L."/>
            <person name="Albuquerque G.M.R."/>
            <person name="Silva A.M.F."/>
            <person name="Brenig B."/>
            <person name="Azevedo V."/>
            <person name="Matiuzzi M."/>
            <person name="Ramos R."/>
            <person name="Goes-Neto A."/>
            <person name="Soares S."/>
            <person name="Iseppon A.M.B."/>
            <person name="Souza E."/>
            <person name="Gama M."/>
        </authorList>
    </citation>
    <scope>NUCLEOTIDE SEQUENCE</scope>
    <source>
        <strain evidence="1">CCRMRs91</strain>
    </source>
</reference>
<evidence type="ECO:0000313" key="2">
    <source>
        <dbReference type="Proteomes" id="UP001144050"/>
    </source>
</evidence>
<sequence length="51" mass="5901">MPVRKVPKNYRNVTGIAAHRKAEGAAMFESTLERDFIALLEQRPNSRRAFR</sequence>
<name>A0AAW5ZHH9_RALSL</name>
<comment type="caution">
    <text evidence="1">The sequence shown here is derived from an EMBL/GenBank/DDBJ whole genome shotgun (WGS) entry which is preliminary data.</text>
</comment>